<dbReference type="Proteomes" id="UP001232493">
    <property type="component" value="Chromosome"/>
</dbReference>
<dbReference type="InterPro" id="IPR000385">
    <property type="entry name" value="MoaA_NifB_PqqE_Fe-S-bd_CS"/>
</dbReference>
<evidence type="ECO:0000256" key="3">
    <source>
        <dbReference type="ARBA" id="ARBA00022691"/>
    </source>
</evidence>
<dbReference type="Gene3D" id="1.10.10.1150">
    <property type="entry name" value="Coenzyme PQQ synthesis protein D (PqqD)"/>
    <property type="match status" value="1"/>
</dbReference>
<keyword evidence="2" id="KW-0004">4Fe-4S</keyword>
<accession>A0ABY8PSH4</accession>
<dbReference type="SFLD" id="SFLDS00029">
    <property type="entry name" value="Radical_SAM"/>
    <property type="match status" value="2"/>
</dbReference>
<reference evidence="9 10" key="1">
    <citation type="submission" date="2021-02" db="EMBL/GenBank/DDBJ databases">
        <title>Characterization of Marinitoga sp. nov. str. BP5-C20A.</title>
        <authorList>
            <person name="Erauso G."/>
            <person name="Postec A."/>
        </authorList>
    </citation>
    <scope>NUCLEOTIDE SEQUENCE [LARGE SCALE GENOMIC DNA]</scope>
    <source>
        <strain evidence="9 10">BP5-C20A</strain>
    </source>
</reference>
<dbReference type="InterPro" id="IPR006638">
    <property type="entry name" value="Elp3/MiaA/NifB-like_rSAM"/>
</dbReference>
<evidence type="ECO:0000259" key="8">
    <source>
        <dbReference type="PROSITE" id="PS51918"/>
    </source>
</evidence>
<sequence>MKNDILLLSPKIDLIKTNKGAILKYIGGTNLIFLTHTEAYFLSLCDGTKNVEEIILNISELYDVPYNIVKNDLTDLINKYLKANIISILPQKLNKRLSRYKKDEFIFIPEMDNPVIIPKKINSIGFSLTDYCPLNCDYCFGKFNPNTSRTYLPTEKVISIIKEAEELGKVEYVSLSGGDPIAHPGLSEIIRFLEKRRINYELSTKGTLLTKNKIIELVEAGLRNIQISIDTWDPQKWAKLTGLNKDEFEKVIEAFYWCNVYNIKTRGRITLTKENLYDLEELFKNLPILGVEEIRIVPLLPIGRGNVSETLEKDDLNYAITLGKKYEKIYNKNIRVVFGLQTYTLNITCGGAKISMQICADGEVVLCDVVEGIDKKAFSYGNIYKNTIKEIWFSQKANEFRYNGNIEDCIDCEKFSMCNGGCRAVSYKYYDDFYKHDPRCLKFANKKEGELFIWQKK</sequence>
<evidence type="ECO:0000313" key="9">
    <source>
        <dbReference type="EMBL" id="WGS65559.1"/>
    </source>
</evidence>
<evidence type="ECO:0000256" key="5">
    <source>
        <dbReference type="ARBA" id="ARBA00023002"/>
    </source>
</evidence>
<name>A0ABY8PSH4_9BACT</name>
<dbReference type="InterPro" id="IPR013785">
    <property type="entry name" value="Aldolase_TIM"/>
</dbReference>
<dbReference type="SUPFAM" id="SSF102114">
    <property type="entry name" value="Radical SAM enzymes"/>
    <property type="match status" value="1"/>
</dbReference>
<dbReference type="Pfam" id="PF13186">
    <property type="entry name" value="SPASM"/>
    <property type="match status" value="1"/>
</dbReference>
<keyword evidence="6" id="KW-0408">Iron</keyword>
<dbReference type="NCBIfam" id="TIGR04085">
    <property type="entry name" value="rSAM_more_4Fe4S"/>
    <property type="match status" value="1"/>
</dbReference>
<dbReference type="InterPro" id="IPR008792">
    <property type="entry name" value="PQQD"/>
</dbReference>
<dbReference type="InterPro" id="IPR034391">
    <property type="entry name" value="AdoMet-like_SPASM_containing"/>
</dbReference>
<evidence type="ECO:0000256" key="6">
    <source>
        <dbReference type="ARBA" id="ARBA00023004"/>
    </source>
</evidence>
<proteinExistence type="predicted"/>
<keyword evidence="5" id="KW-0560">Oxidoreductase</keyword>
<dbReference type="InterPro" id="IPR023885">
    <property type="entry name" value="4Fe4S-binding_SPASM_dom"/>
</dbReference>
<dbReference type="CDD" id="cd01335">
    <property type="entry name" value="Radical_SAM"/>
    <property type="match status" value="1"/>
</dbReference>
<feature type="domain" description="Radical SAM core" evidence="8">
    <location>
        <begin position="116"/>
        <end position="330"/>
    </location>
</feature>
<keyword evidence="7" id="KW-0411">Iron-sulfur</keyword>
<evidence type="ECO:0000256" key="1">
    <source>
        <dbReference type="ARBA" id="ARBA00001966"/>
    </source>
</evidence>
<evidence type="ECO:0000256" key="2">
    <source>
        <dbReference type="ARBA" id="ARBA00022485"/>
    </source>
</evidence>
<evidence type="ECO:0000313" key="10">
    <source>
        <dbReference type="Proteomes" id="UP001232493"/>
    </source>
</evidence>
<organism evidence="9 10">
    <name type="scientific">Marinitoga aeolica</name>
    <dbReference type="NCBI Taxonomy" id="2809031"/>
    <lineage>
        <taxon>Bacteria</taxon>
        <taxon>Thermotogati</taxon>
        <taxon>Thermotogota</taxon>
        <taxon>Thermotogae</taxon>
        <taxon>Petrotogales</taxon>
        <taxon>Petrotogaceae</taxon>
        <taxon>Marinitoga</taxon>
    </lineage>
</organism>
<dbReference type="InterPro" id="IPR050377">
    <property type="entry name" value="Radical_SAM_PqqE_MftC-like"/>
</dbReference>
<dbReference type="PANTHER" id="PTHR11228:SF7">
    <property type="entry name" value="PQQA PEPTIDE CYCLASE"/>
    <property type="match status" value="1"/>
</dbReference>
<dbReference type="SFLD" id="SFLDG01386">
    <property type="entry name" value="main_SPASM_domain-containing"/>
    <property type="match status" value="1"/>
</dbReference>
<dbReference type="EMBL" id="CP069362">
    <property type="protein sequence ID" value="WGS65559.1"/>
    <property type="molecule type" value="Genomic_DNA"/>
</dbReference>
<dbReference type="InterPro" id="IPR007197">
    <property type="entry name" value="rSAM"/>
</dbReference>
<evidence type="ECO:0000256" key="4">
    <source>
        <dbReference type="ARBA" id="ARBA00022723"/>
    </source>
</evidence>
<dbReference type="Gene3D" id="3.20.20.70">
    <property type="entry name" value="Aldolase class I"/>
    <property type="match status" value="1"/>
</dbReference>
<comment type="cofactor">
    <cofactor evidence="1">
        <name>[4Fe-4S] cluster</name>
        <dbReference type="ChEBI" id="CHEBI:49883"/>
    </cofactor>
</comment>
<dbReference type="Pfam" id="PF04055">
    <property type="entry name" value="Radical_SAM"/>
    <property type="match status" value="1"/>
</dbReference>
<evidence type="ECO:0000256" key="7">
    <source>
        <dbReference type="ARBA" id="ARBA00023014"/>
    </source>
</evidence>
<dbReference type="PROSITE" id="PS51918">
    <property type="entry name" value="RADICAL_SAM"/>
    <property type="match status" value="1"/>
</dbReference>
<dbReference type="Pfam" id="PF05402">
    <property type="entry name" value="PqqD"/>
    <property type="match status" value="1"/>
</dbReference>
<dbReference type="SMART" id="SM00729">
    <property type="entry name" value="Elp3"/>
    <property type="match status" value="1"/>
</dbReference>
<dbReference type="SFLD" id="SFLDG01067">
    <property type="entry name" value="SPASM/twitch_domain_containing"/>
    <property type="match status" value="2"/>
</dbReference>
<dbReference type="InterPro" id="IPR058240">
    <property type="entry name" value="rSAM_sf"/>
</dbReference>
<dbReference type="PROSITE" id="PS01305">
    <property type="entry name" value="MOAA_NIFB_PQQE"/>
    <property type="match status" value="1"/>
</dbReference>
<dbReference type="RefSeq" id="WP_281000105.1">
    <property type="nucleotide sequence ID" value="NZ_CP069362.1"/>
</dbReference>
<dbReference type="SFLD" id="SFLDG01387">
    <property type="entry name" value="BtrN-like_SPASM_domain_contain"/>
    <property type="match status" value="1"/>
</dbReference>
<protein>
    <submittedName>
        <fullName evidence="9">PqqD family peptide modification chaperone</fullName>
    </submittedName>
</protein>
<keyword evidence="3" id="KW-0949">S-adenosyl-L-methionine</keyword>
<gene>
    <name evidence="9" type="ORF">JRV97_03110</name>
</gene>
<dbReference type="PANTHER" id="PTHR11228">
    <property type="entry name" value="RADICAL SAM DOMAIN PROTEIN"/>
    <property type="match status" value="1"/>
</dbReference>
<dbReference type="InterPro" id="IPR041881">
    <property type="entry name" value="PqqD_sf"/>
</dbReference>
<keyword evidence="4" id="KW-0479">Metal-binding</keyword>
<keyword evidence="10" id="KW-1185">Reference proteome</keyword>